<dbReference type="RefSeq" id="WP_053585586.1">
    <property type="nucleotide sequence ID" value="NZ_LGRV01000009.1"/>
</dbReference>
<organism evidence="1 2">
    <name type="scientific">Lysinibacillus contaminans</name>
    <dbReference type="NCBI Taxonomy" id="1293441"/>
    <lineage>
        <taxon>Bacteria</taxon>
        <taxon>Bacillati</taxon>
        <taxon>Bacillota</taxon>
        <taxon>Bacilli</taxon>
        <taxon>Bacillales</taxon>
        <taxon>Bacillaceae</taxon>
        <taxon>Lysinibacillus</taxon>
    </lineage>
</organism>
<protein>
    <submittedName>
        <fullName evidence="1">Acetamidase</fullName>
    </submittedName>
</protein>
<comment type="caution">
    <text evidence="1">The sequence shown here is derived from an EMBL/GenBank/DDBJ whole genome shotgun (WGS) entry which is preliminary data.</text>
</comment>
<dbReference type="Proteomes" id="UP000050668">
    <property type="component" value="Unassembled WGS sequence"/>
</dbReference>
<dbReference type="Pfam" id="PF03069">
    <property type="entry name" value="FmdA_AmdA"/>
    <property type="match status" value="1"/>
</dbReference>
<evidence type="ECO:0000313" key="1">
    <source>
        <dbReference type="EMBL" id="KOS66217.1"/>
    </source>
</evidence>
<keyword evidence="2" id="KW-1185">Reference proteome</keyword>
<dbReference type="EMBL" id="LGRV01000009">
    <property type="protein sequence ID" value="KOS66217.1"/>
    <property type="molecule type" value="Genomic_DNA"/>
</dbReference>
<gene>
    <name evidence="1" type="ORF">AEA09_19290</name>
</gene>
<evidence type="ECO:0000313" key="2">
    <source>
        <dbReference type="Proteomes" id="UP000050668"/>
    </source>
</evidence>
<dbReference type="SUPFAM" id="SSF141130">
    <property type="entry name" value="Acetamidase/Formamidase-like"/>
    <property type="match status" value="1"/>
</dbReference>
<dbReference type="PANTHER" id="PTHR31891">
    <property type="entry name" value="FORMAMIDASE C869.04-RELATED"/>
    <property type="match status" value="1"/>
</dbReference>
<proteinExistence type="predicted"/>
<accession>A0ABR5JVP6</accession>
<dbReference type="Gene3D" id="2.60.120.580">
    <property type="entry name" value="Acetamidase/Formamidase-like domains"/>
    <property type="match status" value="2"/>
</dbReference>
<name>A0ABR5JVP6_9BACI</name>
<reference evidence="2" key="1">
    <citation type="submission" date="2015-07" db="EMBL/GenBank/DDBJ databases">
        <title>Fjat-14205 dsm 2895.</title>
        <authorList>
            <person name="Liu B."/>
            <person name="Wang J."/>
            <person name="Zhu Y."/>
            <person name="Liu G."/>
            <person name="Chen Q."/>
            <person name="Chen Z."/>
            <person name="Lan J."/>
            <person name="Che J."/>
            <person name="Ge C."/>
            <person name="Shi H."/>
            <person name="Pan Z."/>
            <person name="Liu X."/>
        </authorList>
    </citation>
    <scope>NUCLEOTIDE SEQUENCE [LARGE SCALE GENOMIC DNA]</scope>
    <source>
        <strain evidence="2">DSM 25560</strain>
    </source>
</reference>
<sequence length="453" mass="48742">MTNGLQVLEGTKQVESEEIVDKPQAVETLFVNEYIDGILDPQKEMLGPLKDGGTIIANTAPGCWGPMITPTIRGGHEVTKPVFIEGAEVGDAIVIKIKSIQVTSMATSSGHDEAIIDRFIGDPFVSVKCPGCGKLHPRTVVSGIGAQAIRCATCNTETSPFKMTNGYTMVLNHKSDLGITVGREGARRIALDAKNYMRTPENSVQNPVVALAPSDLVGVMARMRPFLGQLGTTPSKAMPDSHNAGDFGSFLVGAPHEYAFTQAELDMHRTDGHMDISRVREGATIICPVKVPGGGLYIGDMHAMQGDGEIAGHTTDVAGIVQLQVSVLKKVALEGPILLPNEEDLPYTAKPFTKEEKRRARELAEEYGVKQIEDVFPVSVVGSGTTLNEATDNALGRAARLFEMTVPEVMNRATITGSIEIGRHPGVVTATFQVPKTILKKARIYKPVKKQYD</sequence>
<dbReference type="InterPro" id="IPR004304">
    <property type="entry name" value="FmdA_AmdA"/>
</dbReference>
<dbReference type="PANTHER" id="PTHR31891:SF1">
    <property type="entry name" value="FORMAMIDASE C869.04-RELATED"/>
    <property type="match status" value="1"/>
</dbReference>